<dbReference type="EMBL" id="NBSH01000001">
    <property type="protein sequence ID" value="ORX40452.1"/>
    <property type="molecule type" value="Genomic_DNA"/>
</dbReference>
<evidence type="ECO:0000313" key="1">
    <source>
        <dbReference type="EMBL" id="ORX40452.1"/>
    </source>
</evidence>
<name>A0A1Y1UR82_9TREE</name>
<comment type="caution">
    <text evidence="1">The sequence shown here is derived from an EMBL/GenBank/DDBJ whole genome shotgun (WGS) entry which is preliminary data.</text>
</comment>
<sequence>MSRTLHVLRLVIARQTRSITFSLFPPPPEIKRRPVGIFLEQDAEEYREASKRLASVASSSSALCEVIVKAVRRRDFAEALGLLHQMRQAGLTVRERYEYKDAALDALKRGNKEEFVEWMELYPYSGDDPTTIGQRRQEVFDDLRDIIRELRGMDEDTAKRFLQLCARKGILASVIEHFIADWGATLRPERSLPMFVDVLNTFAEAAPERSDTFVREVVTPSMSKWLNTYIRRIALAGWYEQAEALYQRLPKRLDYVSWRDPTGEIVGWKFEPRERRAEEGSLAKRVRAALHHVPSPTELAQLLNELESRPSLLKRFRQHLIRRPGNRYRPISSSRGERRLDQAEILRSRPEDAIRYFLERYRYTLPQHPEVDRLEIKPWSKTAEPPLASIHIITALIPALLETLPRKLLPSFHRAYLKQVESVAPFQRPTHATHSIFMRKIAKSCHGQQARRSLLAIAKAGMDPGPMAATWVLLGLARRGDWQQLEEFLGKMQRQEVMAGEVRFPAPSERTLGVVVGMLEEHRMGGVLQEAAAEPHQACS</sequence>
<proteinExistence type="predicted"/>
<gene>
    <name evidence="1" type="ORF">BD324DRAFT_610766</name>
</gene>
<keyword evidence="2" id="KW-1185">Reference proteome</keyword>
<organism evidence="1 2">
    <name type="scientific">Kockovaella imperatae</name>
    <dbReference type="NCBI Taxonomy" id="4999"/>
    <lineage>
        <taxon>Eukaryota</taxon>
        <taxon>Fungi</taxon>
        <taxon>Dikarya</taxon>
        <taxon>Basidiomycota</taxon>
        <taxon>Agaricomycotina</taxon>
        <taxon>Tremellomycetes</taxon>
        <taxon>Tremellales</taxon>
        <taxon>Cuniculitremaceae</taxon>
        <taxon>Kockovaella</taxon>
    </lineage>
</organism>
<dbReference type="GeneID" id="33556027"/>
<accession>A0A1Y1UR82</accession>
<reference evidence="1 2" key="1">
    <citation type="submission" date="2017-03" db="EMBL/GenBank/DDBJ databases">
        <title>Widespread Adenine N6-methylation of Active Genes in Fungi.</title>
        <authorList>
            <consortium name="DOE Joint Genome Institute"/>
            <person name="Mondo S.J."/>
            <person name="Dannebaum R.O."/>
            <person name="Kuo R.C."/>
            <person name="Louie K.B."/>
            <person name="Bewick A.J."/>
            <person name="Labutti K."/>
            <person name="Haridas S."/>
            <person name="Kuo A."/>
            <person name="Salamov A."/>
            <person name="Ahrendt S.R."/>
            <person name="Lau R."/>
            <person name="Bowen B.P."/>
            <person name="Lipzen A."/>
            <person name="Sullivan W."/>
            <person name="Andreopoulos W.B."/>
            <person name="Clum A."/>
            <person name="Lindquist E."/>
            <person name="Daum C."/>
            <person name="Northen T.R."/>
            <person name="Ramamoorthy G."/>
            <person name="Schmitz R.J."/>
            <person name="Gryganskyi A."/>
            <person name="Culley D."/>
            <person name="Magnuson J."/>
            <person name="James T.Y."/>
            <person name="O'Malley M.A."/>
            <person name="Stajich J.E."/>
            <person name="Spatafora J.W."/>
            <person name="Visel A."/>
            <person name="Grigoriev I.V."/>
        </authorList>
    </citation>
    <scope>NUCLEOTIDE SEQUENCE [LARGE SCALE GENOMIC DNA]</scope>
    <source>
        <strain evidence="1 2">NRRL Y-17943</strain>
    </source>
</reference>
<dbReference type="Proteomes" id="UP000193218">
    <property type="component" value="Unassembled WGS sequence"/>
</dbReference>
<dbReference type="RefSeq" id="XP_021874131.1">
    <property type="nucleotide sequence ID" value="XM_022014219.1"/>
</dbReference>
<protein>
    <submittedName>
        <fullName evidence="1">Uncharacterized protein</fullName>
    </submittedName>
</protein>
<evidence type="ECO:0000313" key="2">
    <source>
        <dbReference type="Proteomes" id="UP000193218"/>
    </source>
</evidence>
<dbReference type="AlphaFoldDB" id="A0A1Y1UR82"/>
<dbReference type="STRING" id="4999.A0A1Y1UR82"/>
<dbReference type="InParanoid" id="A0A1Y1UR82"/>
<dbReference type="OrthoDB" id="2576482at2759"/>